<dbReference type="InterPro" id="IPR019554">
    <property type="entry name" value="Soluble_ligand-bd"/>
</dbReference>
<reference evidence="12 13" key="1">
    <citation type="submission" date="2019-06" db="EMBL/GenBank/DDBJ databases">
        <title>Metagenome assembled Genome of Spiribacter salinus SL48-SHIP from the microbial mat of Salt Lake 48 (Novosibirsk region, Russia).</title>
        <authorList>
            <person name="Shipova A."/>
            <person name="Rozanov A.S."/>
            <person name="Bryanskaya A.V."/>
            <person name="Peltek S.E."/>
        </authorList>
    </citation>
    <scope>NUCLEOTIDE SEQUENCE [LARGE SCALE GENOMIC DNA]</scope>
    <source>
        <strain evidence="12">SL48-SHIP-2</strain>
    </source>
</reference>
<evidence type="ECO:0000259" key="11">
    <source>
        <dbReference type="SMART" id="SM00928"/>
    </source>
</evidence>
<evidence type="ECO:0000256" key="9">
    <source>
        <dbReference type="ARBA" id="ARBA00031578"/>
    </source>
</evidence>
<name>A0A540VWJ7_9GAMM</name>
<dbReference type="SUPFAM" id="SSF140490">
    <property type="entry name" value="Nqo1C-terminal domain-like"/>
    <property type="match status" value="1"/>
</dbReference>
<dbReference type="SUPFAM" id="SSF142019">
    <property type="entry name" value="Nqo1 FMN-binding domain-like"/>
    <property type="match status" value="1"/>
</dbReference>
<evidence type="ECO:0000256" key="4">
    <source>
        <dbReference type="ARBA" id="ARBA00019901"/>
    </source>
</evidence>
<dbReference type="Pfam" id="PF01512">
    <property type="entry name" value="Complex1_51K"/>
    <property type="match status" value="1"/>
</dbReference>
<dbReference type="FunFam" id="3.40.50.11540:FF:000001">
    <property type="entry name" value="NADH dehydrogenase [ubiquinone] flavoprotein 1, mitochondrial"/>
    <property type="match status" value="1"/>
</dbReference>
<evidence type="ECO:0000256" key="1">
    <source>
        <dbReference type="ARBA" id="ARBA00001917"/>
    </source>
</evidence>
<gene>
    <name evidence="12" type="ORF">FKY71_03310</name>
</gene>
<dbReference type="Pfam" id="PF10531">
    <property type="entry name" value="SLBB"/>
    <property type="match status" value="1"/>
</dbReference>
<dbReference type="Gene3D" id="3.40.30.10">
    <property type="entry name" value="Glutaredoxin"/>
    <property type="match status" value="1"/>
</dbReference>
<keyword evidence="7" id="KW-0408">Iron</keyword>
<evidence type="ECO:0000313" key="12">
    <source>
        <dbReference type="EMBL" id="TQF00474.1"/>
    </source>
</evidence>
<dbReference type="GO" id="GO:0010181">
    <property type="term" value="F:FMN binding"/>
    <property type="evidence" value="ECO:0007669"/>
    <property type="project" value="InterPro"/>
</dbReference>
<dbReference type="InterPro" id="IPR019575">
    <property type="entry name" value="Nuop51_4Fe4S-bd"/>
</dbReference>
<dbReference type="GO" id="GO:0046872">
    <property type="term" value="F:metal ion binding"/>
    <property type="evidence" value="ECO:0007669"/>
    <property type="project" value="UniProtKB-KW"/>
</dbReference>
<sequence length="540" mass="57453">MRLLTELASIQAQKGALDDETLRAFAERHHVPLYQLEGLRSFYPVFREVPGARHRVQICRDGPCRLKGETRAQALAAALDERADVDVETVSCIGQCDCAPALAVDDHHHGPLPDVETLTTWLEGSGALPSRPTGLTTPLPTDPYADADAHYGASRHWLTQPPETVIDAIETAGLQGLGGAAFPTARKWRFTRQAEGNPRTVICNADESEPGTFKDRLLLEQAPHLVIEGMLMGAAVIEADHGIIYLRHEYETGRRALETALEAARARGILGPNARGPGLAFDIELFVSPGGYILGEETALLEALEGRRGEPRHKPPFPVTAGLHGGPTLINNVETLAAVSSILAHGPDWWLAQGRGDYAGLKYVSVSGDVAEPQVLCLPWGTTVAEAINQCGGMAEGRSLMAFSPGGASTPFLPAAAAETPMAFETLREAGSGLGTGALFIVGTGRNLAEVVIAQARFFRNESCGKCVPCRTGSTKGVAMATEAARQSGADITPALQQLHQTLMRTSICGLGQVALLPILDALERFPDEPSLQALRGAES</sequence>
<dbReference type="SMART" id="SM00928">
    <property type="entry name" value="NADH_4Fe-4S"/>
    <property type="match status" value="1"/>
</dbReference>
<dbReference type="Gene3D" id="1.20.1440.230">
    <property type="entry name" value="NADH-ubiquinone oxidoreductase 51kDa subunit, iron-sulphur binding domain"/>
    <property type="match status" value="1"/>
</dbReference>
<organism evidence="12 13">
    <name type="scientific">Spiribacter salinus</name>
    <dbReference type="NCBI Taxonomy" id="1335746"/>
    <lineage>
        <taxon>Bacteria</taxon>
        <taxon>Pseudomonadati</taxon>
        <taxon>Pseudomonadota</taxon>
        <taxon>Gammaproteobacteria</taxon>
        <taxon>Chromatiales</taxon>
        <taxon>Ectothiorhodospiraceae</taxon>
        <taxon>Spiribacter</taxon>
    </lineage>
</organism>
<protein>
    <recommendedName>
        <fullName evidence="4">NADH-quinone oxidoreductase subunit F</fullName>
    </recommendedName>
    <alternativeName>
        <fullName evidence="9">NADH dehydrogenase I subunit F</fullName>
    </alternativeName>
    <alternativeName>
        <fullName evidence="10">NDH-1 subunit F</fullName>
    </alternativeName>
</protein>
<dbReference type="Proteomes" id="UP000315400">
    <property type="component" value="Unassembled WGS sequence"/>
</dbReference>
<dbReference type="InterPro" id="IPR037207">
    <property type="entry name" value="Nuop51_4Fe4S-bd_sf"/>
</dbReference>
<dbReference type="Gene3D" id="3.10.20.600">
    <property type="match status" value="1"/>
</dbReference>
<dbReference type="Gene3D" id="3.40.50.11540">
    <property type="entry name" value="NADH-ubiquinone oxidoreductase 51kDa subunit"/>
    <property type="match status" value="1"/>
</dbReference>
<dbReference type="PANTHER" id="PTHR43578:SF3">
    <property type="entry name" value="NADH-QUINONE OXIDOREDUCTASE SUBUNIT F"/>
    <property type="match status" value="1"/>
</dbReference>
<dbReference type="GO" id="GO:0008137">
    <property type="term" value="F:NADH dehydrogenase (ubiquinone) activity"/>
    <property type="evidence" value="ECO:0007669"/>
    <property type="project" value="InterPro"/>
</dbReference>
<dbReference type="InterPro" id="IPR001949">
    <property type="entry name" value="NADH-UbQ_OxRdtase_51kDa_CS"/>
</dbReference>
<dbReference type="GO" id="GO:0051539">
    <property type="term" value="F:4 iron, 4 sulfur cluster binding"/>
    <property type="evidence" value="ECO:0007669"/>
    <property type="project" value="UniProtKB-KW"/>
</dbReference>
<accession>A0A540VWJ7</accession>
<evidence type="ECO:0000256" key="10">
    <source>
        <dbReference type="ARBA" id="ARBA00032787"/>
    </source>
</evidence>
<evidence type="ECO:0000256" key="6">
    <source>
        <dbReference type="ARBA" id="ARBA00022723"/>
    </source>
</evidence>
<evidence type="ECO:0000256" key="3">
    <source>
        <dbReference type="ARBA" id="ARBA00007523"/>
    </source>
</evidence>
<dbReference type="CDD" id="cd03064">
    <property type="entry name" value="TRX_Fd_NuoE"/>
    <property type="match status" value="1"/>
</dbReference>
<dbReference type="Pfam" id="PF10589">
    <property type="entry name" value="NADH_4Fe-4S"/>
    <property type="match status" value="1"/>
</dbReference>
<dbReference type="SUPFAM" id="SSF142984">
    <property type="entry name" value="Nqo1 middle domain-like"/>
    <property type="match status" value="1"/>
</dbReference>
<comment type="cofactor">
    <cofactor evidence="1">
        <name>FMN</name>
        <dbReference type="ChEBI" id="CHEBI:58210"/>
    </cofactor>
</comment>
<evidence type="ECO:0000256" key="8">
    <source>
        <dbReference type="ARBA" id="ARBA00023014"/>
    </source>
</evidence>
<comment type="similarity">
    <text evidence="3">Belongs to the complex I 51 kDa subunit family.</text>
</comment>
<keyword evidence="6" id="KW-0479">Metal-binding</keyword>
<dbReference type="PANTHER" id="PTHR43578">
    <property type="entry name" value="NADH-QUINONE OXIDOREDUCTASE SUBUNIT F"/>
    <property type="match status" value="1"/>
</dbReference>
<keyword evidence="5" id="KW-0004">4Fe-4S</keyword>
<comment type="cofactor">
    <cofactor evidence="2">
        <name>[4Fe-4S] cluster</name>
        <dbReference type="ChEBI" id="CHEBI:49883"/>
    </cofactor>
</comment>
<dbReference type="STRING" id="1260251.SPISAL_00860"/>
<dbReference type="InterPro" id="IPR042128">
    <property type="entry name" value="NuoE_dom"/>
</dbReference>
<comment type="caution">
    <text evidence="12">The sequence shown here is derived from an EMBL/GenBank/DDBJ whole genome shotgun (WGS) entry which is preliminary data.</text>
</comment>
<dbReference type="EMBL" id="VIFK01000012">
    <property type="protein sequence ID" value="TQF00474.1"/>
    <property type="molecule type" value="Genomic_DNA"/>
</dbReference>
<dbReference type="InterPro" id="IPR011538">
    <property type="entry name" value="Nuo51_FMN-bd"/>
</dbReference>
<dbReference type="Pfam" id="PF01257">
    <property type="entry name" value="2Fe-2S_thioredx"/>
    <property type="match status" value="1"/>
</dbReference>
<keyword evidence="8" id="KW-0411">Iron-sulfur</keyword>
<evidence type="ECO:0000256" key="2">
    <source>
        <dbReference type="ARBA" id="ARBA00001966"/>
    </source>
</evidence>
<dbReference type="InterPro" id="IPR037225">
    <property type="entry name" value="Nuo51_FMN-bd_sf"/>
</dbReference>
<evidence type="ECO:0000256" key="5">
    <source>
        <dbReference type="ARBA" id="ARBA00022485"/>
    </source>
</evidence>
<evidence type="ECO:0000256" key="7">
    <source>
        <dbReference type="ARBA" id="ARBA00023004"/>
    </source>
</evidence>
<feature type="domain" description="NADH-ubiquinone oxidoreductase 51kDa subunit iron-sulphur binding" evidence="11">
    <location>
        <begin position="449"/>
        <end position="492"/>
    </location>
</feature>
<dbReference type="PROSITE" id="PS00645">
    <property type="entry name" value="COMPLEX1_51K_2"/>
    <property type="match status" value="1"/>
</dbReference>
<dbReference type="SUPFAM" id="SSF52833">
    <property type="entry name" value="Thioredoxin-like"/>
    <property type="match status" value="1"/>
</dbReference>
<dbReference type="AlphaFoldDB" id="A0A540VWJ7"/>
<evidence type="ECO:0000313" key="13">
    <source>
        <dbReference type="Proteomes" id="UP000315400"/>
    </source>
</evidence>
<proteinExistence type="inferred from homology"/>
<dbReference type="InterPro" id="IPR036249">
    <property type="entry name" value="Thioredoxin-like_sf"/>
</dbReference>